<evidence type="ECO:0000313" key="2">
    <source>
        <dbReference type="EMBL" id="GFK94414.1"/>
    </source>
</evidence>
<dbReference type="Pfam" id="PF13091">
    <property type="entry name" value="PLDc_2"/>
    <property type="match status" value="1"/>
</dbReference>
<reference evidence="2 3" key="2">
    <citation type="submission" date="2020-05" db="EMBL/GenBank/DDBJ databases">
        <title>Draft genome sequence of Desulfovibrio sp. strainFSS-1.</title>
        <authorList>
            <person name="Shimoshige H."/>
            <person name="Kobayashi H."/>
            <person name="Maekawa T."/>
        </authorList>
    </citation>
    <scope>NUCLEOTIDE SEQUENCE [LARGE SCALE GENOMIC DNA]</scope>
    <source>
        <strain evidence="2 3">SIID29052-01</strain>
    </source>
</reference>
<evidence type="ECO:0000259" key="1">
    <source>
        <dbReference type="Pfam" id="PF13091"/>
    </source>
</evidence>
<accession>A0A6V8LRR4</accession>
<dbReference type="InterPro" id="IPR025202">
    <property type="entry name" value="PLD-like_dom"/>
</dbReference>
<name>A0A6V8LRR4_9BACT</name>
<dbReference type="AlphaFoldDB" id="A0A6V8LRR4"/>
<reference evidence="2 3" key="1">
    <citation type="submission" date="2020-04" db="EMBL/GenBank/DDBJ databases">
        <authorList>
            <consortium name="Desulfovibrio sp. FSS-1 genome sequencing consortium"/>
            <person name="Shimoshige H."/>
            <person name="Kobayashi H."/>
            <person name="Maekawa T."/>
        </authorList>
    </citation>
    <scope>NUCLEOTIDE SEQUENCE [LARGE SCALE GENOMIC DNA]</scope>
    <source>
        <strain evidence="2 3">SIID29052-01</strain>
    </source>
</reference>
<comment type="caution">
    <text evidence="2">The sequence shown here is derived from an EMBL/GenBank/DDBJ whole genome shotgun (WGS) entry which is preliminary data.</text>
</comment>
<evidence type="ECO:0000313" key="3">
    <source>
        <dbReference type="Proteomes" id="UP000494245"/>
    </source>
</evidence>
<sequence>MRLLMNGINGHYLQYIIDNDHGKTEEVLAAVAYATQSSLLFDWCWNNKIPLTFYGRLDDGIAVSSSILDGFIKRRSQRYICRLVQHHHAKVIWWKGSGLYIGSANLSGSAWYSNVETGCFFDESEITDEMANDIDDLFQLLQDKSTPLTDELFNAVKKRERALHLSKPNADEFWGCPAIKKWSGLVQTAPKSAKARQRSKFLDEWHSTLQELRDIGDRISKEGNRPAWVHESTPRGAQVDQFLHAHYYNNTFDGRNAKYNDYYIKNKDRKENALDEAIHWWSRLPNAPHGEDVMLNDTGPALMSALSKESLASMTIESFAMICGGVHAIKDYARRVDNHKVGLPSGGQYTVQDKVDALSKMIWSDVSLGGYNVCQVIDHVLYGGSPDHLPERIWDAVTDPKWKIRGLAISSFGELVGWALPDRFPPRNGRTSKALKSLGYDVTIHAE</sequence>
<gene>
    <name evidence="2" type="ORF">NNJEOMEG_02259</name>
</gene>
<feature type="domain" description="Phospholipase D-like" evidence="1">
    <location>
        <begin position="73"/>
        <end position="136"/>
    </location>
</feature>
<keyword evidence="3" id="KW-1185">Reference proteome</keyword>
<dbReference type="Proteomes" id="UP000494245">
    <property type="component" value="Unassembled WGS sequence"/>
</dbReference>
<proteinExistence type="predicted"/>
<organism evidence="2 3">
    <name type="scientific">Fundidesulfovibrio magnetotacticus</name>
    <dbReference type="NCBI Taxonomy" id="2730080"/>
    <lineage>
        <taxon>Bacteria</taxon>
        <taxon>Pseudomonadati</taxon>
        <taxon>Thermodesulfobacteriota</taxon>
        <taxon>Desulfovibrionia</taxon>
        <taxon>Desulfovibrionales</taxon>
        <taxon>Desulfovibrionaceae</taxon>
        <taxon>Fundidesulfovibrio</taxon>
    </lineage>
</organism>
<dbReference type="EMBL" id="BLTE01000010">
    <property type="protein sequence ID" value="GFK94414.1"/>
    <property type="molecule type" value="Genomic_DNA"/>
</dbReference>
<protein>
    <recommendedName>
        <fullName evidence="1">Phospholipase D-like domain-containing protein</fullName>
    </recommendedName>
</protein>
<dbReference type="SUPFAM" id="SSF56024">
    <property type="entry name" value="Phospholipase D/nuclease"/>
    <property type="match status" value="1"/>
</dbReference>
<dbReference type="Gene3D" id="3.30.870.10">
    <property type="entry name" value="Endonuclease Chain A"/>
    <property type="match status" value="1"/>
</dbReference>